<evidence type="ECO:0000256" key="5">
    <source>
        <dbReference type="ARBA" id="ARBA00023001"/>
    </source>
</evidence>
<evidence type="ECO:0000256" key="8">
    <source>
        <dbReference type="ARBA" id="ARBA00023326"/>
    </source>
</evidence>
<dbReference type="GO" id="GO:0008810">
    <property type="term" value="F:cellulase activity"/>
    <property type="evidence" value="ECO:0007669"/>
    <property type="project" value="UniProtKB-EC"/>
</dbReference>
<gene>
    <name evidence="10" type="ORF">B0T18DRAFT_433763</name>
</gene>
<proteinExistence type="inferred from homology"/>
<evidence type="ECO:0000256" key="1">
    <source>
        <dbReference type="ARBA" id="ARBA00000966"/>
    </source>
</evidence>
<keyword evidence="7" id="KW-0326">Glycosidase</keyword>
<keyword evidence="6" id="KW-0119">Carbohydrate metabolism</keyword>
<dbReference type="GO" id="GO:0030245">
    <property type="term" value="P:cellulose catabolic process"/>
    <property type="evidence" value="ECO:0007669"/>
    <property type="project" value="UniProtKB-KW"/>
</dbReference>
<protein>
    <recommendedName>
        <fullName evidence="3">cellulase</fullName>
        <ecNumber evidence="3">3.2.1.4</ecNumber>
    </recommendedName>
</protein>
<reference evidence="10" key="1">
    <citation type="submission" date="2023-06" db="EMBL/GenBank/DDBJ databases">
        <title>Genome-scale phylogeny and comparative genomics of the fungal order Sordariales.</title>
        <authorList>
            <consortium name="Lawrence Berkeley National Laboratory"/>
            <person name="Hensen N."/>
            <person name="Bonometti L."/>
            <person name="Westerberg I."/>
            <person name="Brannstrom I.O."/>
            <person name="Guillou S."/>
            <person name="Cros-Aarteil S."/>
            <person name="Calhoun S."/>
            <person name="Haridas S."/>
            <person name="Kuo A."/>
            <person name="Mondo S."/>
            <person name="Pangilinan J."/>
            <person name="Riley R."/>
            <person name="LaButti K."/>
            <person name="Andreopoulos B."/>
            <person name="Lipzen A."/>
            <person name="Chen C."/>
            <person name="Yanf M."/>
            <person name="Daum C."/>
            <person name="Ng V."/>
            <person name="Clum A."/>
            <person name="Steindorff A."/>
            <person name="Ohm R."/>
            <person name="Martin F."/>
            <person name="Silar P."/>
            <person name="Natvig D."/>
            <person name="Lalanne C."/>
            <person name="Gautier V."/>
            <person name="Ament-velasquez S.L."/>
            <person name="Kruys A."/>
            <person name="Hutchinson M.I."/>
            <person name="Powell A.J."/>
            <person name="Barry K."/>
            <person name="Miller A.N."/>
            <person name="Grigoriev I.V."/>
            <person name="Debuchy R."/>
            <person name="Gladieux P."/>
            <person name="Thoren M.H."/>
            <person name="Johannesson H."/>
        </authorList>
    </citation>
    <scope>NUCLEOTIDE SEQUENCE</scope>
    <source>
        <strain evidence="10">SMH3187-1</strain>
    </source>
</reference>
<sequence length="199" mass="21150">MEPVICKPGCAWTGNLAWSTNVQGSPKVCDAGNNPIWDGLNAQSGCQSGNGYLCDLYAPTPVTEQLSYGFATMNGAHNCCKCFQLTWRNGAAAGKQMIVQAINGFDVTGDLKASDMVILSPGGGHGPNEAGCKKQYGRTWGASNGGVTNRYECDQLPANLQGGCYWRYNWAKGGINTWDIDYNQVACPSRLTSISGCSA</sequence>
<comment type="catalytic activity">
    <reaction evidence="1">
        <text>Endohydrolysis of (1-&gt;4)-beta-D-glucosidic linkages in cellulose, lichenin and cereal beta-D-glucans.</text>
        <dbReference type="EC" id="3.2.1.4"/>
    </reaction>
</comment>
<evidence type="ECO:0000256" key="6">
    <source>
        <dbReference type="ARBA" id="ARBA00023277"/>
    </source>
</evidence>
<accession>A0AA40F7P9</accession>
<keyword evidence="11" id="KW-1185">Reference proteome</keyword>
<dbReference type="InterPro" id="IPR000334">
    <property type="entry name" value="Glyco_hydro_45"/>
</dbReference>
<dbReference type="InterPro" id="IPR036908">
    <property type="entry name" value="RlpA-like_sf"/>
</dbReference>
<comment type="similarity">
    <text evidence="2">Belongs to the glycosyl hydrolase 45 (cellulase K) family.</text>
</comment>
<dbReference type="AlphaFoldDB" id="A0AA40F7P9"/>
<dbReference type="SUPFAM" id="SSF50685">
    <property type="entry name" value="Barwin-like endoglucanases"/>
    <property type="match status" value="1"/>
</dbReference>
<evidence type="ECO:0000313" key="11">
    <source>
        <dbReference type="Proteomes" id="UP001172155"/>
    </source>
</evidence>
<dbReference type="InterPro" id="IPR052288">
    <property type="entry name" value="GH45_Enzymes"/>
</dbReference>
<keyword evidence="8" id="KW-0624">Polysaccharide degradation</keyword>
<dbReference type="Gene3D" id="2.40.40.10">
    <property type="entry name" value="RlpA-like domain"/>
    <property type="match status" value="1"/>
</dbReference>
<evidence type="ECO:0000256" key="3">
    <source>
        <dbReference type="ARBA" id="ARBA00012601"/>
    </source>
</evidence>
<dbReference type="Proteomes" id="UP001172155">
    <property type="component" value="Unassembled WGS sequence"/>
</dbReference>
<name>A0AA40F7P9_9PEZI</name>
<dbReference type="EC" id="3.2.1.4" evidence="3"/>
<keyword evidence="4" id="KW-0378">Hydrolase</keyword>
<organism evidence="10 11">
    <name type="scientific">Schizothecium vesticola</name>
    <dbReference type="NCBI Taxonomy" id="314040"/>
    <lineage>
        <taxon>Eukaryota</taxon>
        <taxon>Fungi</taxon>
        <taxon>Dikarya</taxon>
        <taxon>Ascomycota</taxon>
        <taxon>Pezizomycotina</taxon>
        <taxon>Sordariomycetes</taxon>
        <taxon>Sordariomycetidae</taxon>
        <taxon>Sordariales</taxon>
        <taxon>Schizotheciaceae</taxon>
        <taxon>Schizothecium</taxon>
    </lineage>
</organism>
<evidence type="ECO:0000259" key="9">
    <source>
        <dbReference type="Pfam" id="PF02015"/>
    </source>
</evidence>
<evidence type="ECO:0000256" key="7">
    <source>
        <dbReference type="ARBA" id="ARBA00023295"/>
    </source>
</evidence>
<keyword evidence="5" id="KW-0136">Cellulose degradation</keyword>
<feature type="domain" description="Glycosyl hydrolases family 45 active site" evidence="9">
    <location>
        <begin position="5"/>
        <end position="197"/>
    </location>
</feature>
<evidence type="ECO:0000256" key="4">
    <source>
        <dbReference type="ARBA" id="ARBA00022801"/>
    </source>
</evidence>
<comment type="caution">
    <text evidence="10">The sequence shown here is derived from an EMBL/GenBank/DDBJ whole genome shotgun (WGS) entry which is preliminary data.</text>
</comment>
<dbReference type="PANTHER" id="PTHR39730:SF1">
    <property type="entry name" value="ENDOGLUCANASE 1"/>
    <property type="match status" value="1"/>
</dbReference>
<dbReference type="EMBL" id="JAUKUD010000001">
    <property type="protein sequence ID" value="KAK0752754.1"/>
    <property type="molecule type" value="Genomic_DNA"/>
</dbReference>
<evidence type="ECO:0000313" key="10">
    <source>
        <dbReference type="EMBL" id="KAK0752754.1"/>
    </source>
</evidence>
<dbReference type="Pfam" id="PF02015">
    <property type="entry name" value="Glyco_hydro_45"/>
    <property type="match status" value="1"/>
</dbReference>
<evidence type="ECO:0000256" key="2">
    <source>
        <dbReference type="ARBA" id="ARBA00007793"/>
    </source>
</evidence>
<dbReference type="PANTHER" id="PTHR39730">
    <property type="entry name" value="ENDOGLUCANASE 1"/>
    <property type="match status" value="1"/>
</dbReference>